<gene>
    <name evidence="1" type="ORF">KI387_009746</name>
</gene>
<feature type="non-terminal residue" evidence="1">
    <location>
        <position position="1"/>
    </location>
</feature>
<proteinExistence type="predicted"/>
<dbReference type="AlphaFoldDB" id="A0AA38FJV1"/>
<protein>
    <submittedName>
        <fullName evidence="1">Uncharacterized protein</fullName>
    </submittedName>
</protein>
<comment type="caution">
    <text evidence="1">The sequence shown here is derived from an EMBL/GenBank/DDBJ whole genome shotgun (WGS) entry which is preliminary data.</text>
</comment>
<keyword evidence="2" id="KW-1185">Reference proteome</keyword>
<accession>A0AA38FJV1</accession>
<dbReference type="Proteomes" id="UP000824469">
    <property type="component" value="Unassembled WGS sequence"/>
</dbReference>
<sequence length="95" mass="10997">LDGDLKANRVSKEAWEAVSRIGSIFIRFADFTYLRVTRFSGEPLKLPRYPNDRLVIMELSRQLVEMHDLQSKRHKSIGCFPTTMGHYSCQSIHKA</sequence>
<name>A0AA38FJV1_TAXCH</name>
<organism evidence="1 2">
    <name type="scientific">Taxus chinensis</name>
    <name type="common">Chinese yew</name>
    <name type="synonym">Taxus wallichiana var. chinensis</name>
    <dbReference type="NCBI Taxonomy" id="29808"/>
    <lineage>
        <taxon>Eukaryota</taxon>
        <taxon>Viridiplantae</taxon>
        <taxon>Streptophyta</taxon>
        <taxon>Embryophyta</taxon>
        <taxon>Tracheophyta</taxon>
        <taxon>Spermatophyta</taxon>
        <taxon>Pinopsida</taxon>
        <taxon>Pinidae</taxon>
        <taxon>Conifers II</taxon>
        <taxon>Cupressales</taxon>
        <taxon>Taxaceae</taxon>
        <taxon>Taxus</taxon>
    </lineage>
</organism>
<evidence type="ECO:0000313" key="1">
    <source>
        <dbReference type="EMBL" id="KAH9305342.1"/>
    </source>
</evidence>
<reference evidence="1 2" key="1">
    <citation type="journal article" date="2021" name="Nat. Plants">
        <title>The Taxus genome provides insights into paclitaxel biosynthesis.</title>
        <authorList>
            <person name="Xiong X."/>
            <person name="Gou J."/>
            <person name="Liao Q."/>
            <person name="Li Y."/>
            <person name="Zhou Q."/>
            <person name="Bi G."/>
            <person name="Li C."/>
            <person name="Du R."/>
            <person name="Wang X."/>
            <person name="Sun T."/>
            <person name="Guo L."/>
            <person name="Liang H."/>
            <person name="Lu P."/>
            <person name="Wu Y."/>
            <person name="Zhang Z."/>
            <person name="Ro D.K."/>
            <person name="Shang Y."/>
            <person name="Huang S."/>
            <person name="Yan J."/>
        </authorList>
    </citation>
    <scope>NUCLEOTIDE SEQUENCE [LARGE SCALE GENOMIC DNA]</scope>
    <source>
        <strain evidence="1">Ta-2019</strain>
    </source>
</reference>
<dbReference type="EMBL" id="JAHRHJ020000008">
    <property type="protein sequence ID" value="KAH9305342.1"/>
    <property type="molecule type" value="Genomic_DNA"/>
</dbReference>
<evidence type="ECO:0000313" key="2">
    <source>
        <dbReference type="Proteomes" id="UP000824469"/>
    </source>
</evidence>